<dbReference type="Gene3D" id="3.65.10.10">
    <property type="entry name" value="Enolpyruvate transferase domain"/>
    <property type="match status" value="2"/>
</dbReference>
<sequence length="445" mass="47014">MIARITPAPLSGTVPAIASKSVAHRLIIVAALADRPTHVLCNTTCDDIEATAGCLEALGARVEAVADGFMVTPVAAESDRPHAPTLDCKESGSTFRFMLPVACALGSEAIFTGAERLGQRPITALTDELFAAGCDFDGIGGFPLRTHGRMRPGRFQLPGDVSSQFISGIMLAAPIFGHLTEILVTGRIESKPYVNLTIQALKSFGVRIETERIALADGTQGTLFTVPDVVYRSPGTVQVEGDWSNAAFWLCAGAMGGSPVCVDGLSLTSAQGDRNILAALSRFGAGVRRSTDAATIQPDKLVGFEMSAQDIPDLVPIVAAVAALADGTTVIRDCKRLRMKESDRVATVTDTLSRLGADISIDGDSIVVRGKPQLKGGEVDAHNDHRIAMMAAIAATRCAGEVTIRGAEAVNKSYPLFFTHYRQLGGQVSFEEGRSWHQSTATCCI</sequence>
<accession>A0ABT7V7Z8</accession>
<keyword evidence="7" id="KW-0963">Cytoplasm</keyword>
<comment type="pathway">
    <text evidence="1 7">Metabolic intermediate biosynthesis; chorismate biosynthesis; chorismate from D-erythrose 4-phosphate and phosphoenolpyruvate: step 6/7.</text>
</comment>
<evidence type="ECO:0000256" key="1">
    <source>
        <dbReference type="ARBA" id="ARBA00004811"/>
    </source>
</evidence>
<feature type="binding site" evidence="7">
    <location>
        <position position="20"/>
    </location>
    <ligand>
        <name>phosphoenolpyruvate</name>
        <dbReference type="ChEBI" id="CHEBI:58702"/>
    </ligand>
</feature>
<evidence type="ECO:0000256" key="2">
    <source>
        <dbReference type="ARBA" id="ARBA00009948"/>
    </source>
</evidence>
<reference evidence="10" key="1">
    <citation type="submission" date="2023-06" db="EMBL/GenBank/DDBJ databases">
        <title>Identification and characterization of horizontal gene transfer across gut microbiota members of farm animals based on homology search.</title>
        <authorList>
            <person name="Zeman M."/>
            <person name="Kubasova T."/>
            <person name="Jahodarova E."/>
            <person name="Nykrynova M."/>
            <person name="Rychlik I."/>
        </authorList>
    </citation>
    <scope>NUCLEOTIDE SEQUENCE [LARGE SCALE GENOMIC DNA]</scope>
    <source>
        <strain evidence="10">154_Feed</strain>
    </source>
</reference>
<evidence type="ECO:0000256" key="4">
    <source>
        <dbReference type="ARBA" id="ARBA00022679"/>
    </source>
</evidence>
<feature type="domain" description="Enolpyruvate transferase" evidence="8">
    <location>
        <begin position="7"/>
        <end position="419"/>
    </location>
</feature>
<proteinExistence type="inferred from homology"/>
<dbReference type="PROSITE" id="PS00885">
    <property type="entry name" value="EPSP_SYNTHASE_2"/>
    <property type="match status" value="1"/>
</dbReference>
<comment type="subunit">
    <text evidence="7">Monomer.</text>
</comment>
<dbReference type="PIRSF" id="PIRSF000505">
    <property type="entry name" value="EPSPS"/>
    <property type="match status" value="1"/>
</dbReference>
<evidence type="ECO:0000313" key="9">
    <source>
        <dbReference type="EMBL" id="MDM8274007.1"/>
    </source>
</evidence>
<dbReference type="CDD" id="cd01556">
    <property type="entry name" value="EPSP_synthase"/>
    <property type="match status" value="1"/>
</dbReference>
<feature type="binding site" evidence="7">
    <location>
        <position position="313"/>
    </location>
    <ligand>
        <name>3-phosphoshikimate</name>
        <dbReference type="ChEBI" id="CHEBI:145989"/>
    </ligand>
</feature>
<feature type="binding site" evidence="7">
    <location>
        <position position="412"/>
    </location>
    <ligand>
        <name>phosphoenolpyruvate</name>
        <dbReference type="ChEBI" id="CHEBI:58702"/>
    </ligand>
</feature>
<evidence type="ECO:0000256" key="5">
    <source>
        <dbReference type="ARBA" id="ARBA00023141"/>
    </source>
</evidence>
<feature type="binding site" evidence="7">
    <location>
        <position position="344"/>
    </location>
    <ligand>
        <name>phosphoenolpyruvate</name>
        <dbReference type="ChEBI" id="CHEBI:58702"/>
    </ligand>
</feature>
<evidence type="ECO:0000259" key="8">
    <source>
        <dbReference type="Pfam" id="PF00275"/>
    </source>
</evidence>
<dbReference type="Pfam" id="PF00275">
    <property type="entry name" value="EPSP_synthase"/>
    <property type="match status" value="1"/>
</dbReference>
<dbReference type="InterPro" id="IPR013792">
    <property type="entry name" value="RNA3'P_cycl/enolpyr_Trfase_a/b"/>
</dbReference>
<dbReference type="InterPro" id="IPR023193">
    <property type="entry name" value="EPSP_synthase_CS"/>
</dbReference>
<dbReference type="PANTHER" id="PTHR21090:SF5">
    <property type="entry name" value="PENTAFUNCTIONAL AROM POLYPEPTIDE"/>
    <property type="match status" value="1"/>
</dbReference>
<keyword evidence="5 7" id="KW-0057">Aromatic amino acid biosynthesis</keyword>
<feature type="binding site" evidence="7">
    <location>
        <position position="92"/>
    </location>
    <ligand>
        <name>phosphoenolpyruvate</name>
        <dbReference type="ChEBI" id="CHEBI:58702"/>
    </ligand>
</feature>
<feature type="binding site" evidence="7">
    <location>
        <position position="190"/>
    </location>
    <ligand>
        <name>3-phosphoshikimate</name>
        <dbReference type="ChEBI" id="CHEBI:145989"/>
    </ligand>
</feature>
<evidence type="ECO:0000256" key="6">
    <source>
        <dbReference type="ARBA" id="ARBA00044633"/>
    </source>
</evidence>
<feature type="binding site" evidence="7">
    <location>
        <position position="20"/>
    </location>
    <ligand>
        <name>3-phosphoshikimate</name>
        <dbReference type="ChEBI" id="CHEBI:145989"/>
    </ligand>
</feature>
<comment type="catalytic activity">
    <reaction evidence="6">
        <text>3-phosphoshikimate + phosphoenolpyruvate = 5-O-(1-carboxyvinyl)-3-phosphoshikimate + phosphate</text>
        <dbReference type="Rhea" id="RHEA:21256"/>
        <dbReference type="ChEBI" id="CHEBI:43474"/>
        <dbReference type="ChEBI" id="CHEBI:57701"/>
        <dbReference type="ChEBI" id="CHEBI:58702"/>
        <dbReference type="ChEBI" id="CHEBI:145989"/>
        <dbReference type="EC" id="2.5.1.19"/>
    </reaction>
    <physiologicalReaction direction="left-to-right" evidence="6">
        <dbReference type="Rhea" id="RHEA:21257"/>
    </physiologicalReaction>
</comment>
<dbReference type="InterPro" id="IPR001986">
    <property type="entry name" value="Enolpyruvate_Tfrase_dom"/>
</dbReference>
<dbReference type="NCBIfam" id="TIGR01356">
    <property type="entry name" value="aroA"/>
    <property type="match status" value="1"/>
</dbReference>
<feature type="binding site" evidence="7">
    <location>
        <position position="21"/>
    </location>
    <ligand>
        <name>3-phosphoshikimate</name>
        <dbReference type="ChEBI" id="CHEBI:145989"/>
    </ligand>
</feature>
<keyword evidence="10" id="KW-1185">Reference proteome</keyword>
<comment type="caution">
    <text evidence="9">The sequence shown here is derived from an EMBL/GenBank/DDBJ whole genome shotgun (WGS) entry which is preliminary data.</text>
</comment>
<dbReference type="HAMAP" id="MF_00210">
    <property type="entry name" value="EPSP_synth"/>
    <property type="match status" value="1"/>
</dbReference>
<dbReference type="PANTHER" id="PTHR21090">
    <property type="entry name" value="AROM/DEHYDROQUINATE SYNTHASE"/>
    <property type="match status" value="1"/>
</dbReference>
<feature type="binding site" evidence="7">
    <location>
        <position position="340"/>
    </location>
    <ligand>
        <name>3-phosphoshikimate</name>
        <dbReference type="ChEBI" id="CHEBI:145989"/>
    </ligand>
</feature>
<dbReference type="InterPro" id="IPR036968">
    <property type="entry name" value="Enolpyruvate_Tfrase_sf"/>
</dbReference>
<feature type="binding site" evidence="7">
    <location>
        <position position="162"/>
    </location>
    <ligand>
        <name>3-phosphoshikimate</name>
        <dbReference type="ChEBI" id="CHEBI:145989"/>
    </ligand>
</feature>
<feature type="binding site" evidence="7">
    <location>
        <position position="120"/>
    </location>
    <ligand>
        <name>phosphoenolpyruvate</name>
        <dbReference type="ChEBI" id="CHEBI:58702"/>
    </ligand>
</feature>
<dbReference type="EMBL" id="JAUDDZ010000001">
    <property type="protein sequence ID" value="MDM8274007.1"/>
    <property type="molecule type" value="Genomic_DNA"/>
</dbReference>
<feature type="binding site" evidence="7">
    <location>
        <position position="25"/>
    </location>
    <ligand>
        <name>3-phosphoshikimate</name>
        <dbReference type="ChEBI" id="CHEBI:145989"/>
    </ligand>
</feature>
<protein>
    <recommendedName>
        <fullName evidence="7">3-phosphoshikimate 1-carboxyvinyltransferase</fullName>
        <ecNumber evidence="7">2.5.1.19</ecNumber>
    </recommendedName>
    <alternativeName>
        <fullName evidence="7">5-enolpyruvylshikimate-3-phosphate synthase</fullName>
        <shortName evidence="7">EPSP synthase</shortName>
        <shortName evidence="7">EPSPS</shortName>
    </alternativeName>
</protein>
<dbReference type="GO" id="GO:0003866">
    <property type="term" value="F:3-phosphoshikimate 1-carboxyvinyltransferase activity"/>
    <property type="evidence" value="ECO:0007669"/>
    <property type="project" value="UniProtKB-EC"/>
</dbReference>
<evidence type="ECO:0000313" key="10">
    <source>
        <dbReference type="Proteomes" id="UP001529421"/>
    </source>
</evidence>
<organism evidence="9 10">
    <name type="scientific">Enorma phocaeensis</name>
    <dbReference type="NCBI Taxonomy" id="1871019"/>
    <lineage>
        <taxon>Bacteria</taxon>
        <taxon>Bacillati</taxon>
        <taxon>Actinomycetota</taxon>
        <taxon>Coriobacteriia</taxon>
        <taxon>Coriobacteriales</taxon>
        <taxon>Coriobacteriaceae</taxon>
        <taxon>Enorma</taxon>
    </lineage>
</organism>
<gene>
    <name evidence="7 9" type="primary">aroA</name>
    <name evidence="9" type="ORF">QUW28_00625</name>
</gene>
<comment type="subcellular location">
    <subcellularLocation>
        <location evidence="7">Cytoplasm</location>
    </subcellularLocation>
</comment>
<evidence type="ECO:0000256" key="7">
    <source>
        <dbReference type="HAMAP-Rule" id="MF_00210"/>
    </source>
</evidence>
<feature type="binding site" evidence="7">
    <location>
        <position position="163"/>
    </location>
    <ligand>
        <name>3-phosphoshikimate</name>
        <dbReference type="ChEBI" id="CHEBI:145989"/>
    </ligand>
</feature>
<comment type="caution">
    <text evidence="7">Lacks conserved residue(s) required for the propagation of feature annotation.</text>
</comment>
<keyword evidence="3 7" id="KW-0028">Amino-acid biosynthesis</keyword>
<feature type="binding site" evidence="7">
    <location>
        <position position="164"/>
    </location>
    <ligand>
        <name>phosphoenolpyruvate</name>
        <dbReference type="ChEBI" id="CHEBI:58702"/>
    </ligand>
</feature>
<evidence type="ECO:0000256" key="3">
    <source>
        <dbReference type="ARBA" id="ARBA00022605"/>
    </source>
</evidence>
<dbReference type="Proteomes" id="UP001529421">
    <property type="component" value="Unassembled WGS sequence"/>
</dbReference>
<feature type="binding site" evidence="7">
    <location>
        <position position="386"/>
    </location>
    <ligand>
        <name>phosphoenolpyruvate</name>
        <dbReference type="ChEBI" id="CHEBI:58702"/>
    </ligand>
</feature>
<dbReference type="EC" id="2.5.1.19" evidence="7"/>
<dbReference type="RefSeq" id="WP_289543728.1">
    <property type="nucleotide sequence ID" value="NZ_JAUDDZ010000001.1"/>
</dbReference>
<dbReference type="SUPFAM" id="SSF55205">
    <property type="entry name" value="EPT/RTPC-like"/>
    <property type="match status" value="1"/>
</dbReference>
<keyword evidence="4 7" id="KW-0808">Transferase</keyword>
<name>A0ABT7V7Z8_9ACTN</name>
<dbReference type="InterPro" id="IPR006264">
    <property type="entry name" value="EPSP_synthase"/>
</dbReference>
<feature type="active site" description="Proton acceptor" evidence="7">
    <location>
        <position position="313"/>
    </location>
</feature>
<comment type="function">
    <text evidence="7">Catalyzes the transfer of the enolpyruvyl moiety of phosphoenolpyruvate (PEP) to the 5-hydroxyl of shikimate-3-phosphate (S3P) to produce enolpyruvyl shikimate-3-phosphate and inorganic phosphate.</text>
</comment>
<feature type="binding site" evidence="7">
    <location>
        <position position="164"/>
    </location>
    <ligand>
        <name>3-phosphoshikimate</name>
        <dbReference type="ChEBI" id="CHEBI:145989"/>
    </ligand>
</feature>
<comment type="similarity">
    <text evidence="2 7">Belongs to the EPSP synthase family.</text>
</comment>